<dbReference type="InterPro" id="IPR002059">
    <property type="entry name" value="CSP_DNA-bd"/>
</dbReference>
<dbReference type="PROSITE" id="PS51857">
    <property type="entry name" value="CSD_2"/>
    <property type="match status" value="1"/>
</dbReference>
<organism evidence="2 3">
    <name type="scientific">Riccia fluitans</name>
    <dbReference type="NCBI Taxonomy" id="41844"/>
    <lineage>
        <taxon>Eukaryota</taxon>
        <taxon>Viridiplantae</taxon>
        <taxon>Streptophyta</taxon>
        <taxon>Embryophyta</taxon>
        <taxon>Marchantiophyta</taxon>
        <taxon>Marchantiopsida</taxon>
        <taxon>Marchantiidae</taxon>
        <taxon>Marchantiales</taxon>
        <taxon>Ricciaceae</taxon>
        <taxon>Riccia</taxon>
    </lineage>
</organism>
<dbReference type="InterPro" id="IPR012340">
    <property type="entry name" value="NA-bd_OB-fold"/>
</dbReference>
<dbReference type="Gene3D" id="2.40.50.140">
    <property type="entry name" value="Nucleic acid-binding proteins"/>
    <property type="match status" value="1"/>
</dbReference>
<evidence type="ECO:0000313" key="3">
    <source>
        <dbReference type="Proteomes" id="UP001605036"/>
    </source>
</evidence>
<evidence type="ECO:0000259" key="1">
    <source>
        <dbReference type="PROSITE" id="PS51857"/>
    </source>
</evidence>
<dbReference type="SUPFAM" id="SSF50249">
    <property type="entry name" value="Nucleic acid-binding proteins"/>
    <property type="match status" value="1"/>
</dbReference>
<keyword evidence="3" id="KW-1185">Reference proteome</keyword>
<evidence type="ECO:0000313" key="2">
    <source>
        <dbReference type="EMBL" id="KAL2623122.1"/>
    </source>
</evidence>
<gene>
    <name evidence="2" type="ORF">R1flu_003327</name>
</gene>
<reference evidence="2 3" key="1">
    <citation type="submission" date="2024-09" db="EMBL/GenBank/DDBJ databases">
        <title>Chromosome-scale assembly of Riccia fluitans.</title>
        <authorList>
            <person name="Paukszto L."/>
            <person name="Sawicki J."/>
            <person name="Karawczyk K."/>
            <person name="Piernik-Szablinska J."/>
            <person name="Szczecinska M."/>
            <person name="Mazdziarz M."/>
        </authorList>
    </citation>
    <scope>NUCLEOTIDE SEQUENCE [LARGE SCALE GENOMIC DNA]</scope>
    <source>
        <strain evidence="2">Rf_01</strain>
        <tissue evidence="2">Aerial parts of the thallus</tissue>
    </source>
</reference>
<sequence length="233" mass="26242">MGSERLKMKRTGVVAWYRAPYEYGVIQPDDGGEEIFFHGSDACRGRICEAKICMKGQKVGFFTRVSKRNKVVRAVHVHAIDLSETKDTSTFSSQCPCRAWRLELAKNSPANDIWKDCSLCGEKRHFFDPCAFIKPGSIKVRGIVGGSRQSPQEASRQMASTSQPIRVPPLLGVLKYSLYRMVMLSYAWRQCGGIEDYVEALSLMSKQIQGKDLVPKMQKLTSSVLYSYEIGMH</sequence>
<comment type="caution">
    <text evidence="2">The sequence shown here is derived from an EMBL/GenBank/DDBJ whole genome shotgun (WGS) entry which is preliminary data.</text>
</comment>
<dbReference type="AlphaFoldDB" id="A0ABD1YBS7"/>
<dbReference type="EMBL" id="JBHFFA010000006">
    <property type="protein sequence ID" value="KAL2623122.1"/>
    <property type="molecule type" value="Genomic_DNA"/>
</dbReference>
<name>A0ABD1YBS7_9MARC</name>
<accession>A0ABD1YBS7</accession>
<dbReference type="Pfam" id="PF00313">
    <property type="entry name" value="CSD"/>
    <property type="match status" value="1"/>
</dbReference>
<proteinExistence type="predicted"/>
<protein>
    <recommendedName>
        <fullName evidence="1">CSD domain-containing protein</fullName>
    </recommendedName>
</protein>
<dbReference type="Proteomes" id="UP001605036">
    <property type="component" value="Unassembled WGS sequence"/>
</dbReference>
<feature type="domain" description="CSD" evidence="1">
    <location>
        <begin position="9"/>
        <end position="79"/>
    </location>
</feature>